<feature type="transmembrane region" description="Helical" evidence="17">
    <location>
        <begin position="456"/>
        <end position="476"/>
    </location>
</feature>
<feature type="transmembrane region" description="Helical" evidence="17">
    <location>
        <begin position="667"/>
        <end position="685"/>
    </location>
</feature>
<dbReference type="InterPro" id="IPR050860">
    <property type="entry name" value="FeoB_GTPase"/>
</dbReference>
<evidence type="ECO:0000256" key="18">
    <source>
        <dbReference type="SAM" id="Coils"/>
    </source>
</evidence>
<sequence length="693" mass="77977">MPKRFTLALAGNPNCGKTTIFNELTGSRQHVGNYPGVTVEKKEGFVSYKGYEIKVVDLPGTYSLTAYSPDEIVARDVIVEEKPDVVVNIVDASNLERNLYLTLQIKELEVPLVMAMNMADVAEASGLEIDYELLSRLLGVKIVRTVGTRGEGITELLEAAIEVVEGRSEREEKSFRFREEIEKEIEYLTRYLPGDEKEWIYPRRWTAIKLLESDKEVIRKIKAKLENSQEILSRLEESRQRIENMLNDDPEMAIIEGRYAFIRGAYREAVREKEIDRFSFTEAADKVLLNRVLGIPIFLGIMWLLFQFTFTLGAPFMEWIEEGFAWLGEYIGNNMNEGMLNSLLVDGIIAGVGGVIVFLPNILLLFLGISFLEGTGYMARAAFVMDKVMHRVGLHGKSFVPMLTGFGCNIPAIMATRTLENPKDRLVTILITPLMSCGARLPVYTLLIAAFFPKEVAGNVLFSLYLIGIILALLMAKVFRTFLFKGESEPFVMELPIYRLPTLKSVLIHMWERAWLYLRKAGTIILAISVIMWALLTFPMTDPYGNEWEDPAEQLVNSYAGRMGQAIEPVLEPIGFDWRTGIALIAGFAAKEVVVSTLGTIYSIGDVEALEEGEETAVKGFAQRAREQSGFTPLTAYVLMLFTLLYVPCMATLAVIKRETGTWKWPLFTVFYTVVLAWTVCFIAYQGGKIIGL</sequence>
<protein>
    <recommendedName>
        <fullName evidence="14 17">Ferrous iron transport protein B</fullName>
    </recommendedName>
</protein>
<dbReference type="SUPFAM" id="SSF52540">
    <property type="entry name" value="P-loop containing nucleoside triphosphate hydrolases"/>
    <property type="match status" value="1"/>
</dbReference>
<reference evidence="21" key="1">
    <citation type="submission" date="2016-11" db="EMBL/GenBank/DDBJ databases">
        <authorList>
            <person name="Varghese N."/>
            <person name="Submissions S."/>
        </authorList>
    </citation>
    <scope>NUCLEOTIDE SEQUENCE [LARGE SCALE GENOMIC DNA]</scope>
    <source>
        <strain evidence="21">DSM 11003</strain>
    </source>
</reference>
<keyword evidence="13 17" id="KW-0472">Membrane</keyword>
<dbReference type="Proteomes" id="UP000242329">
    <property type="component" value="Unassembled WGS sequence"/>
</dbReference>
<feature type="binding site" evidence="15">
    <location>
        <begin position="146"/>
        <end position="148"/>
    </location>
    <ligand>
        <name>GTP</name>
        <dbReference type="ChEBI" id="CHEBI:37565"/>
        <label>1</label>
    </ligand>
</feature>
<dbReference type="InterPro" id="IPR011640">
    <property type="entry name" value="Fe2_transport_prot_B_C"/>
</dbReference>
<evidence type="ECO:0000256" key="9">
    <source>
        <dbReference type="ARBA" id="ARBA00022989"/>
    </source>
</evidence>
<dbReference type="NCBIfam" id="TIGR00231">
    <property type="entry name" value="small_GTP"/>
    <property type="match status" value="1"/>
</dbReference>
<evidence type="ECO:0000256" key="8">
    <source>
        <dbReference type="ARBA" id="ARBA00022741"/>
    </source>
</evidence>
<proteinExistence type="inferred from homology"/>
<evidence type="ECO:0000256" key="11">
    <source>
        <dbReference type="ARBA" id="ARBA00023065"/>
    </source>
</evidence>
<accession>A0A1M5LQ01</accession>
<evidence type="ECO:0000256" key="3">
    <source>
        <dbReference type="ARBA" id="ARBA00022448"/>
    </source>
</evidence>
<feature type="binding site" evidence="15">
    <location>
        <begin position="57"/>
        <end position="60"/>
    </location>
    <ligand>
        <name>GTP</name>
        <dbReference type="ChEBI" id="CHEBI:37565"/>
        <label>1</label>
    </ligand>
</feature>
<evidence type="ECO:0000256" key="1">
    <source>
        <dbReference type="ARBA" id="ARBA00003926"/>
    </source>
</evidence>
<dbReference type="FunFam" id="3.40.50.300:FF:000426">
    <property type="entry name" value="Ferrous iron transport protein B"/>
    <property type="match status" value="1"/>
</dbReference>
<dbReference type="STRING" id="1123382.SAMN02745221_00733"/>
<dbReference type="RefSeq" id="WP_073090186.1">
    <property type="nucleotide sequence ID" value="NZ_FQWY01000008.1"/>
</dbReference>
<feature type="transmembrane region" description="Helical" evidence="17">
    <location>
        <begin position="634"/>
        <end position="655"/>
    </location>
</feature>
<keyword evidence="11" id="KW-0406">Ion transport</keyword>
<keyword evidence="16" id="KW-0479">Metal-binding</keyword>
<dbReference type="GO" id="GO:0005525">
    <property type="term" value="F:GTP binding"/>
    <property type="evidence" value="ECO:0007669"/>
    <property type="project" value="UniProtKB-KW"/>
</dbReference>
<keyword evidence="18" id="KW-0175">Coiled coil</keyword>
<evidence type="ECO:0000256" key="16">
    <source>
        <dbReference type="PIRSR" id="PIRSR603373-2"/>
    </source>
</evidence>
<feature type="transmembrane region" description="Helical" evidence="17">
    <location>
        <begin position="517"/>
        <end position="536"/>
    </location>
</feature>
<feature type="binding site" evidence="15">
    <location>
        <begin position="11"/>
        <end position="18"/>
    </location>
    <ligand>
        <name>GTP</name>
        <dbReference type="ChEBI" id="CHEBI:37565"/>
        <label>1</label>
    </ligand>
</feature>
<dbReference type="OrthoDB" id="9809127at2"/>
<keyword evidence="8 15" id="KW-0547">Nucleotide-binding</keyword>
<evidence type="ECO:0000256" key="12">
    <source>
        <dbReference type="ARBA" id="ARBA00023134"/>
    </source>
</evidence>
<comment type="subcellular location">
    <subcellularLocation>
        <location evidence="2">Cell inner membrane</location>
        <topology evidence="2">Multi-pass membrane protein</topology>
    </subcellularLocation>
    <subcellularLocation>
        <location evidence="17">Cell membrane</location>
        <topology evidence="17">Multi-pass membrane protein</topology>
    </subcellularLocation>
</comment>
<dbReference type="PANTHER" id="PTHR43185:SF1">
    <property type="entry name" value="FE(2+) TRANSPORTER FEOB"/>
    <property type="match status" value="1"/>
</dbReference>
<evidence type="ECO:0000256" key="10">
    <source>
        <dbReference type="ARBA" id="ARBA00023004"/>
    </source>
</evidence>
<evidence type="ECO:0000256" key="14">
    <source>
        <dbReference type="NCBIfam" id="TIGR00437"/>
    </source>
</evidence>
<evidence type="ECO:0000256" key="15">
    <source>
        <dbReference type="PIRSR" id="PIRSR603373-1"/>
    </source>
</evidence>
<dbReference type="InterPro" id="IPR030389">
    <property type="entry name" value="G_FEOB_dom"/>
</dbReference>
<dbReference type="GO" id="GO:0015093">
    <property type="term" value="F:ferrous iron transmembrane transporter activity"/>
    <property type="evidence" value="ECO:0007669"/>
    <property type="project" value="UniProtKB-UniRule"/>
</dbReference>
<feature type="binding site" evidence="16">
    <location>
        <position position="26"/>
    </location>
    <ligand>
        <name>Mg(2+)</name>
        <dbReference type="ChEBI" id="CHEBI:18420"/>
        <label>2</label>
    </ligand>
</feature>
<feature type="transmembrane region" description="Helical" evidence="17">
    <location>
        <begin position="287"/>
        <end position="306"/>
    </location>
</feature>
<dbReference type="Pfam" id="PF07664">
    <property type="entry name" value="FeoB_C"/>
    <property type="match status" value="1"/>
</dbReference>
<dbReference type="Pfam" id="PF02421">
    <property type="entry name" value="FeoB_N"/>
    <property type="match status" value="1"/>
</dbReference>
<feature type="binding site" evidence="15">
    <location>
        <begin position="117"/>
        <end position="120"/>
    </location>
    <ligand>
        <name>GTP</name>
        <dbReference type="ChEBI" id="CHEBI:37565"/>
        <label>1</label>
    </ligand>
</feature>
<dbReference type="Pfam" id="PF17910">
    <property type="entry name" value="FeoB_Cyto"/>
    <property type="match status" value="1"/>
</dbReference>
<feature type="binding site" evidence="16">
    <location>
        <position position="25"/>
    </location>
    <ligand>
        <name>Mg(2+)</name>
        <dbReference type="ChEBI" id="CHEBI:18420"/>
        <label>2</label>
    </ligand>
</feature>
<name>A0A1M5LQ01_9FIRM</name>
<evidence type="ECO:0000313" key="21">
    <source>
        <dbReference type="Proteomes" id="UP000242329"/>
    </source>
</evidence>
<comment type="caution">
    <text evidence="17">Lacks conserved residue(s) required for the propagation of feature annotation.</text>
</comment>
<feature type="transmembrane region" description="Helical" evidence="17">
    <location>
        <begin position="348"/>
        <end position="372"/>
    </location>
</feature>
<dbReference type="PRINTS" id="PR00326">
    <property type="entry name" value="GTP1OBG"/>
</dbReference>
<dbReference type="GO" id="GO:0046872">
    <property type="term" value="F:metal ion binding"/>
    <property type="evidence" value="ECO:0007669"/>
    <property type="project" value="UniProtKB-KW"/>
</dbReference>
<dbReference type="InterPro" id="IPR003373">
    <property type="entry name" value="Fe2_transport_prot-B"/>
</dbReference>
<evidence type="ECO:0000256" key="4">
    <source>
        <dbReference type="ARBA" id="ARBA00022475"/>
    </source>
</evidence>
<keyword evidence="16" id="KW-0460">Magnesium</keyword>
<dbReference type="CDD" id="cd01879">
    <property type="entry name" value="FeoB"/>
    <property type="match status" value="1"/>
</dbReference>
<dbReference type="NCBIfam" id="TIGR00437">
    <property type="entry name" value="feoB"/>
    <property type="match status" value="1"/>
</dbReference>
<dbReference type="Pfam" id="PF07670">
    <property type="entry name" value="Gate"/>
    <property type="match status" value="2"/>
</dbReference>
<dbReference type="PROSITE" id="PS51711">
    <property type="entry name" value="G_FEOB"/>
    <property type="match status" value="1"/>
</dbReference>
<evidence type="ECO:0000256" key="5">
    <source>
        <dbReference type="ARBA" id="ARBA00022496"/>
    </source>
</evidence>
<keyword evidence="7 17" id="KW-0812">Transmembrane</keyword>
<evidence type="ECO:0000256" key="17">
    <source>
        <dbReference type="RuleBase" id="RU362098"/>
    </source>
</evidence>
<gene>
    <name evidence="20" type="ORF">SAMN02745221_00733</name>
</gene>
<dbReference type="Gene3D" id="1.10.287.1770">
    <property type="match status" value="1"/>
</dbReference>
<dbReference type="PANTHER" id="PTHR43185">
    <property type="entry name" value="FERROUS IRON TRANSPORT PROTEIN B"/>
    <property type="match status" value="1"/>
</dbReference>
<keyword evidence="5 17" id="KW-0410">Iron transport</keyword>
<feature type="transmembrane region" description="Helical" evidence="17">
    <location>
        <begin position="426"/>
        <end position="450"/>
    </location>
</feature>
<evidence type="ECO:0000256" key="7">
    <source>
        <dbReference type="ARBA" id="ARBA00022692"/>
    </source>
</evidence>
<feature type="binding site" evidence="16">
    <location>
        <position position="22"/>
    </location>
    <ligand>
        <name>Mg(2+)</name>
        <dbReference type="ChEBI" id="CHEBI:18420"/>
        <label>1</label>
    </ligand>
</feature>
<keyword evidence="3 17" id="KW-0813">Transport</keyword>
<keyword evidence="4" id="KW-1003">Cell membrane</keyword>
<dbReference type="InterPro" id="IPR041069">
    <property type="entry name" value="FeoB_Cyto"/>
</dbReference>
<feature type="domain" description="FeoB-type G" evidence="19">
    <location>
        <begin position="4"/>
        <end position="166"/>
    </location>
</feature>
<keyword evidence="6" id="KW-0997">Cell inner membrane</keyword>
<evidence type="ECO:0000256" key="2">
    <source>
        <dbReference type="ARBA" id="ARBA00004429"/>
    </source>
</evidence>
<organism evidence="20 21">
    <name type="scientific">Thermosyntropha lipolytica DSM 11003</name>
    <dbReference type="NCBI Taxonomy" id="1123382"/>
    <lineage>
        <taxon>Bacteria</taxon>
        <taxon>Bacillati</taxon>
        <taxon>Bacillota</taxon>
        <taxon>Clostridia</taxon>
        <taxon>Eubacteriales</taxon>
        <taxon>Syntrophomonadaceae</taxon>
        <taxon>Thermosyntropha</taxon>
    </lineage>
</organism>
<evidence type="ECO:0000256" key="6">
    <source>
        <dbReference type="ARBA" id="ARBA00022519"/>
    </source>
</evidence>
<dbReference type="EMBL" id="FQWY01000008">
    <property type="protein sequence ID" value="SHG67131.1"/>
    <property type="molecule type" value="Genomic_DNA"/>
</dbReference>
<keyword evidence="10 17" id="KW-0408">Iron</keyword>
<evidence type="ECO:0000259" key="19">
    <source>
        <dbReference type="PROSITE" id="PS51711"/>
    </source>
</evidence>
<comment type="similarity">
    <text evidence="17">Belongs to the TRAFAC class TrmE-Era-EngA-EngB-Septin-like GTPase superfamily. FeoB GTPase (TC 9.A.8) family.</text>
</comment>
<dbReference type="InterPro" id="IPR006073">
    <property type="entry name" value="GTP-bd"/>
</dbReference>
<comment type="function">
    <text evidence="1 17">Probable transporter of a GTP-driven Fe(2+) uptake system.</text>
</comment>
<keyword evidence="21" id="KW-1185">Reference proteome</keyword>
<evidence type="ECO:0000256" key="13">
    <source>
        <dbReference type="ARBA" id="ARBA00023136"/>
    </source>
</evidence>
<keyword evidence="12 15" id="KW-0342">GTP-binding</keyword>
<keyword evidence="9 17" id="KW-1133">Transmembrane helix</keyword>
<feature type="coiled-coil region" evidence="18">
    <location>
        <begin position="208"/>
        <end position="248"/>
    </location>
</feature>
<dbReference type="InterPro" id="IPR027417">
    <property type="entry name" value="P-loop_NTPase"/>
</dbReference>
<dbReference type="AlphaFoldDB" id="A0A1M5LQ01"/>
<dbReference type="InterPro" id="IPR005225">
    <property type="entry name" value="Small_GTP-bd"/>
</dbReference>
<dbReference type="Gene3D" id="3.40.50.300">
    <property type="entry name" value="P-loop containing nucleotide triphosphate hydrolases"/>
    <property type="match status" value="1"/>
</dbReference>
<dbReference type="GO" id="GO:0005886">
    <property type="term" value="C:plasma membrane"/>
    <property type="evidence" value="ECO:0007669"/>
    <property type="project" value="UniProtKB-SubCell"/>
</dbReference>
<evidence type="ECO:0000313" key="20">
    <source>
        <dbReference type="EMBL" id="SHG67131.1"/>
    </source>
</evidence>
<dbReference type="InterPro" id="IPR011642">
    <property type="entry name" value="Gate_dom"/>
</dbReference>
<feature type="binding site" evidence="15">
    <location>
        <begin position="36"/>
        <end position="40"/>
    </location>
    <ligand>
        <name>GTP</name>
        <dbReference type="ChEBI" id="CHEBI:37565"/>
        <label>1</label>
    </ligand>
</feature>